<organism evidence="1 2">
    <name type="scientific">Paenibacillus thiaminolyticus</name>
    <name type="common">Bacillus thiaminolyticus</name>
    <dbReference type="NCBI Taxonomy" id="49283"/>
    <lineage>
        <taxon>Bacteria</taxon>
        <taxon>Bacillati</taxon>
        <taxon>Bacillota</taxon>
        <taxon>Bacilli</taxon>
        <taxon>Bacillales</taxon>
        <taxon>Paenibacillaceae</taxon>
        <taxon>Paenibacillus</taxon>
    </lineage>
</organism>
<gene>
    <name evidence="1" type="ORF">DQX05_27450</name>
</gene>
<sequence length="80" mass="9613">MSERFWKKLMKKGFSVELDQLPKDKQAFLDEIERYCIKEKVTYEFIERDRPAMISIDHVVYQCQVENAGRPGFVLHFKEV</sequence>
<proteinExistence type="predicted"/>
<accession>A0A3A3GRW6</accession>
<dbReference type="EMBL" id="QYZD01000046">
    <property type="protein sequence ID" value="RJG17780.1"/>
    <property type="molecule type" value="Genomic_DNA"/>
</dbReference>
<protein>
    <submittedName>
        <fullName evidence="1">DUF4318 domain-containing protein</fullName>
    </submittedName>
</protein>
<comment type="caution">
    <text evidence="1">The sequence shown here is derived from an EMBL/GenBank/DDBJ whole genome shotgun (WGS) entry which is preliminary data.</text>
</comment>
<reference evidence="1 2" key="1">
    <citation type="submission" date="2018-09" db="EMBL/GenBank/DDBJ databases">
        <title>Paenibacillus SK2017-BO5.</title>
        <authorList>
            <person name="Piskunova J.V."/>
            <person name="Dubiley S.A."/>
            <person name="Severinov K.V."/>
        </authorList>
    </citation>
    <scope>NUCLEOTIDE SEQUENCE [LARGE SCALE GENOMIC DNA]</scope>
    <source>
        <strain evidence="1 2">BO5</strain>
    </source>
</reference>
<dbReference type="Proteomes" id="UP000266177">
    <property type="component" value="Unassembled WGS sequence"/>
</dbReference>
<name>A0A3A3GRW6_PANTH</name>
<evidence type="ECO:0000313" key="2">
    <source>
        <dbReference type="Proteomes" id="UP000266177"/>
    </source>
</evidence>
<dbReference type="AlphaFoldDB" id="A0A3A3GRW6"/>
<evidence type="ECO:0000313" key="1">
    <source>
        <dbReference type="EMBL" id="RJG17780.1"/>
    </source>
</evidence>
<dbReference type="OrthoDB" id="2622847at2"/>